<organism evidence="1 2">
    <name type="scientific">Nibea albiflora</name>
    <name type="common">Yellow drum</name>
    <name type="synonym">Corvina albiflora</name>
    <dbReference type="NCBI Taxonomy" id="240163"/>
    <lineage>
        <taxon>Eukaryota</taxon>
        <taxon>Metazoa</taxon>
        <taxon>Chordata</taxon>
        <taxon>Craniata</taxon>
        <taxon>Vertebrata</taxon>
        <taxon>Euteleostomi</taxon>
        <taxon>Actinopterygii</taxon>
        <taxon>Neopterygii</taxon>
        <taxon>Teleostei</taxon>
        <taxon>Neoteleostei</taxon>
        <taxon>Acanthomorphata</taxon>
        <taxon>Eupercaria</taxon>
        <taxon>Sciaenidae</taxon>
        <taxon>Nibea</taxon>
    </lineage>
</organism>
<gene>
    <name evidence="1" type="primary">GIMAP7.15</name>
    <name evidence="1" type="ORF">GBF38_005180</name>
</gene>
<dbReference type="EMBL" id="CM024809">
    <property type="protein sequence ID" value="KAG8006049.1"/>
    <property type="molecule type" value="Genomic_DNA"/>
</dbReference>
<proteinExistence type="predicted"/>
<dbReference type="Proteomes" id="UP000805704">
    <property type="component" value="Chromosome 21"/>
</dbReference>
<comment type="caution">
    <text evidence="1">The sequence shown here is derived from an EMBL/GenBank/DDBJ whole genome shotgun (WGS) entry which is preliminary data.</text>
</comment>
<name>A0ACB7EVT8_NIBAL</name>
<keyword evidence="2" id="KW-1185">Reference proteome</keyword>
<evidence type="ECO:0000313" key="1">
    <source>
        <dbReference type="EMBL" id="KAG8006049.1"/>
    </source>
</evidence>
<sequence length="398" mass="43356">MCSVTDGLHYLPASNRRIVILGKTGAGKSSLANTIFGEKLFQVNHTFNSGTRRCEAKTKSVNGRGITLIDTPGFFDTGISEEMLKPEIVRCITECAPGPHAFLIVLKMETFTEHEQAVVNKINEYFSEEAFRYATVVFTQGDQLPEGHTIEDHVCQNKLVSDLVKKCGGRCHVIDNRYWNQSPNHEYRSNQFHVEELLRTIDKIIEANNGRCYTNQILQAVTIDMEQEEEKMRLLPGNISEEEIREQAKGRVFEKLVKKLAGIVTGALFGAFFGVVVVVGGVATVLKESSEPVQLREAMAKTVKVIGPSLCAGSAVEQLLGATGPAAGTTLLTIIGALAATGAVKGVLTGLDASQEAETPREAVERTMEAVKNEAQSALNKTHSALNGLSQTKQRLPL</sequence>
<accession>A0ACB7EVT8</accession>
<protein>
    <submittedName>
        <fullName evidence="1">GTPase IMAP family member 7</fullName>
    </submittedName>
</protein>
<evidence type="ECO:0000313" key="2">
    <source>
        <dbReference type="Proteomes" id="UP000805704"/>
    </source>
</evidence>
<reference evidence="1" key="1">
    <citation type="submission" date="2020-04" db="EMBL/GenBank/DDBJ databases">
        <title>A chromosome-scale assembly and high-density genetic map of the yellow drum (Nibea albiflora) genome.</title>
        <authorList>
            <person name="Xu D."/>
            <person name="Zhang W."/>
            <person name="Chen R."/>
            <person name="Tan P."/>
            <person name="Wang L."/>
            <person name="Song H."/>
            <person name="Tian L."/>
            <person name="Zhu Q."/>
            <person name="Wang B."/>
        </authorList>
    </citation>
    <scope>NUCLEOTIDE SEQUENCE</scope>
    <source>
        <strain evidence="1">ZJHYS-2018</strain>
    </source>
</reference>